<gene>
    <name evidence="1" type="ORF">ABID41_003289</name>
</gene>
<organism evidence="1 2">
    <name type="scientific">Phenylobacterium koreense</name>
    <dbReference type="NCBI Taxonomy" id="266125"/>
    <lineage>
        <taxon>Bacteria</taxon>
        <taxon>Pseudomonadati</taxon>
        <taxon>Pseudomonadota</taxon>
        <taxon>Alphaproteobacteria</taxon>
        <taxon>Caulobacterales</taxon>
        <taxon>Caulobacteraceae</taxon>
        <taxon>Phenylobacterium</taxon>
    </lineage>
</organism>
<protein>
    <recommendedName>
        <fullName evidence="3">Secreted protein</fullName>
    </recommendedName>
</protein>
<sequence length="230" mass="25256">MPIQVDDANAAANLWETLIPAGVGLLGVLLGGAIQTYSSSSVSNQQRRDRLLDEAKAREREAAKEEAQRQFVRAVLARHLEAFARSCAEAMWHNGNPEIDGAAAPPSFPAWPAVQWELLGSSEMIRIRDIEIRVAILRDSTEGAVIYGASHEDEARSFYAEGAAAIGLEAWNLAQRLRTDAGVDAFRFPREGANYAEALQDHVEHIAQREREARERRAARIAAGDSDLVD</sequence>
<dbReference type="RefSeq" id="WP_354298135.1">
    <property type="nucleotide sequence ID" value="NZ_JBEPLU010000003.1"/>
</dbReference>
<name>A0ABV2EM79_9CAUL</name>
<comment type="caution">
    <text evidence="1">The sequence shown here is derived from an EMBL/GenBank/DDBJ whole genome shotgun (WGS) entry which is preliminary data.</text>
</comment>
<dbReference type="EMBL" id="JBEPLU010000003">
    <property type="protein sequence ID" value="MET3528150.1"/>
    <property type="molecule type" value="Genomic_DNA"/>
</dbReference>
<reference evidence="1 2" key="1">
    <citation type="submission" date="2024-06" db="EMBL/GenBank/DDBJ databases">
        <title>Genomic Encyclopedia of Type Strains, Phase IV (KMG-IV): sequencing the most valuable type-strain genomes for metagenomic binning, comparative biology and taxonomic classification.</title>
        <authorList>
            <person name="Goeker M."/>
        </authorList>
    </citation>
    <scope>NUCLEOTIDE SEQUENCE [LARGE SCALE GENOMIC DNA]</scope>
    <source>
        <strain evidence="1 2">DSM 17809</strain>
    </source>
</reference>
<evidence type="ECO:0000313" key="2">
    <source>
        <dbReference type="Proteomes" id="UP001549110"/>
    </source>
</evidence>
<proteinExistence type="predicted"/>
<dbReference type="Proteomes" id="UP001549110">
    <property type="component" value="Unassembled WGS sequence"/>
</dbReference>
<evidence type="ECO:0008006" key="3">
    <source>
        <dbReference type="Google" id="ProtNLM"/>
    </source>
</evidence>
<keyword evidence="2" id="KW-1185">Reference proteome</keyword>
<accession>A0ABV2EM79</accession>
<evidence type="ECO:0000313" key="1">
    <source>
        <dbReference type="EMBL" id="MET3528150.1"/>
    </source>
</evidence>